<dbReference type="PANTHER" id="PTHR33710:SF62">
    <property type="entry name" value="DUF4283 DOMAIN PROTEIN"/>
    <property type="match status" value="1"/>
</dbReference>
<dbReference type="GO" id="GO:0003824">
    <property type="term" value="F:catalytic activity"/>
    <property type="evidence" value="ECO:0007669"/>
    <property type="project" value="InterPro"/>
</dbReference>
<dbReference type="EMBL" id="JACGWN010000016">
    <property type="protein sequence ID" value="KAL0394544.1"/>
    <property type="molecule type" value="Genomic_DNA"/>
</dbReference>
<protein>
    <recommendedName>
        <fullName evidence="2">Endonuclease/exonuclease/phosphatase domain-containing protein</fullName>
    </recommendedName>
</protein>
<name>A0AAW2SPZ3_9LAMI</name>
<accession>A0AAW2SPZ3</accession>
<reference evidence="3" key="1">
    <citation type="submission" date="2020-06" db="EMBL/GenBank/DDBJ databases">
        <authorList>
            <person name="Li T."/>
            <person name="Hu X."/>
            <person name="Zhang T."/>
            <person name="Song X."/>
            <person name="Zhang H."/>
            <person name="Dai N."/>
            <person name="Sheng W."/>
            <person name="Hou X."/>
            <person name="Wei L."/>
        </authorList>
    </citation>
    <scope>NUCLEOTIDE SEQUENCE</scope>
    <source>
        <strain evidence="3">KEN1</strain>
        <tissue evidence="3">Leaf</tissue>
    </source>
</reference>
<dbReference type="Pfam" id="PF03372">
    <property type="entry name" value="Exo_endo_phos"/>
    <property type="match status" value="1"/>
</dbReference>
<evidence type="ECO:0000256" key="1">
    <source>
        <dbReference type="SAM" id="MobiDB-lite"/>
    </source>
</evidence>
<dbReference type="InterPro" id="IPR036691">
    <property type="entry name" value="Endo/exonu/phosph_ase_sf"/>
</dbReference>
<organism evidence="3">
    <name type="scientific">Sesamum latifolium</name>
    <dbReference type="NCBI Taxonomy" id="2727402"/>
    <lineage>
        <taxon>Eukaryota</taxon>
        <taxon>Viridiplantae</taxon>
        <taxon>Streptophyta</taxon>
        <taxon>Embryophyta</taxon>
        <taxon>Tracheophyta</taxon>
        <taxon>Spermatophyta</taxon>
        <taxon>Magnoliopsida</taxon>
        <taxon>eudicotyledons</taxon>
        <taxon>Gunneridae</taxon>
        <taxon>Pentapetalae</taxon>
        <taxon>asterids</taxon>
        <taxon>lamiids</taxon>
        <taxon>Lamiales</taxon>
        <taxon>Pedaliaceae</taxon>
        <taxon>Sesamum</taxon>
    </lineage>
</organism>
<feature type="region of interest" description="Disordered" evidence="1">
    <location>
        <begin position="324"/>
        <end position="357"/>
    </location>
</feature>
<evidence type="ECO:0000259" key="2">
    <source>
        <dbReference type="Pfam" id="PF03372"/>
    </source>
</evidence>
<reference evidence="3" key="2">
    <citation type="journal article" date="2024" name="Plant">
        <title>Genomic evolution and insights into agronomic trait innovations of Sesamum species.</title>
        <authorList>
            <person name="Miao H."/>
            <person name="Wang L."/>
            <person name="Qu L."/>
            <person name="Liu H."/>
            <person name="Sun Y."/>
            <person name="Le M."/>
            <person name="Wang Q."/>
            <person name="Wei S."/>
            <person name="Zheng Y."/>
            <person name="Lin W."/>
            <person name="Duan Y."/>
            <person name="Cao H."/>
            <person name="Xiong S."/>
            <person name="Wang X."/>
            <person name="Wei L."/>
            <person name="Li C."/>
            <person name="Ma Q."/>
            <person name="Ju M."/>
            <person name="Zhao R."/>
            <person name="Li G."/>
            <person name="Mu C."/>
            <person name="Tian Q."/>
            <person name="Mei H."/>
            <person name="Zhang T."/>
            <person name="Gao T."/>
            <person name="Zhang H."/>
        </authorList>
    </citation>
    <scope>NUCLEOTIDE SEQUENCE</scope>
    <source>
        <strain evidence="3">KEN1</strain>
    </source>
</reference>
<evidence type="ECO:0000313" key="3">
    <source>
        <dbReference type="EMBL" id="KAL0394544.1"/>
    </source>
</evidence>
<feature type="region of interest" description="Disordered" evidence="1">
    <location>
        <begin position="289"/>
        <end position="312"/>
    </location>
</feature>
<feature type="region of interest" description="Disordered" evidence="1">
    <location>
        <begin position="1"/>
        <end position="30"/>
    </location>
</feature>
<feature type="compositionally biased region" description="Basic and acidic residues" evidence="1">
    <location>
        <begin position="326"/>
        <end position="341"/>
    </location>
</feature>
<dbReference type="Gene3D" id="3.60.10.10">
    <property type="entry name" value="Endonuclease/exonuclease/phosphatase"/>
    <property type="match status" value="1"/>
</dbReference>
<comment type="caution">
    <text evidence="3">The sequence shown here is derived from an EMBL/GenBank/DDBJ whole genome shotgun (WGS) entry which is preliminary data.</text>
</comment>
<proteinExistence type="predicted"/>
<dbReference type="PANTHER" id="PTHR33710">
    <property type="entry name" value="BNAC02G09200D PROTEIN"/>
    <property type="match status" value="1"/>
</dbReference>
<gene>
    <name evidence="3" type="ORF">Slati_4420600</name>
</gene>
<sequence>MAETTLLAEPAPNFTSSHKARNSKDQQQHGTYAKIVQQPSAAHFQHDPVQAAKKTFLDDEMCLIGSYSSYKGEPSIIYSSKEMALLAAILKFTLVGKFFHGLPNLNFLHLRIVKLGLKGNVIVGRLNFKHVLIRLTNEEDFSRLWLRGHIEMDLRPPGNTPIPNEEPRDLREIINNKRKRKAVANDNTPVTLTVEHNIDKGAPVDLPIIANDIGSKANDVSSSPLHVPESELSIEPDSYRSGHVEVATPDDFNYDDPLIAELLDRDWDAENKSRNVPHSINIEVVEGMDKESEQDTFPSMVPNSHFEETSPKAAGTIKKFFQGETSRQRCTRDQSQEHPSPEAHTIPLDSEGEEELTPVSNRFQSLEDMKMEDILQHIKNMQKASTDTAARTSSTYENTLSMEHPIQEGEASQQELIFTDSTVSNKHKRNKSLEEATNKSPKTASFVYAKCNRNSRKLLWEELVKLSSQDVPWLVGGDFNIILHPNENQGGGMRKIGPIDDFNDMMLDIGLIDASFEGDPFTWTNIRIWKRLDRVLYSKEWVEILNITRVLHLPRRLSDHHPLFIDASKIENKKPSSFRFQNMWLQHHSFLETVKQSWDLPIEGYGMYKLQQKIYITKELLKQ</sequence>
<dbReference type="InterPro" id="IPR005135">
    <property type="entry name" value="Endo/exonuclease/phosphatase"/>
</dbReference>
<feature type="domain" description="Endonuclease/exonuclease/phosphatase" evidence="2">
    <location>
        <begin position="457"/>
        <end position="560"/>
    </location>
</feature>
<dbReference type="SUPFAM" id="SSF56219">
    <property type="entry name" value="DNase I-like"/>
    <property type="match status" value="1"/>
</dbReference>
<dbReference type="AlphaFoldDB" id="A0AAW2SPZ3"/>